<evidence type="ECO:0000259" key="6">
    <source>
        <dbReference type="Pfam" id="PF00593"/>
    </source>
</evidence>
<dbReference type="NCBIfam" id="TIGR01782">
    <property type="entry name" value="TonB-Xanth-Caul"/>
    <property type="match status" value="1"/>
</dbReference>
<feature type="domain" description="TonB-dependent receptor plug" evidence="7">
    <location>
        <begin position="76"/>
        <end position="192"/>
    </location>
</feature>
<proteinExistence type="inferred from homology"/>
<evidence type="ECO:0000313" key="8">
    <source>
        <dbReference type="EMBL" id="QNK03598.1"/>
    </source>
</evidence>
<dbReference type="AlphaFoldDB" id="A0A7G8Q9Z0"/>
<reference evidence="8 9" key="1">
    <citation type="submission" date="2020-08" db="EMBL/GenBank/DDBJ databases">
        <title>Dyella sp. G9 isolated from forest soil.</title>
        <authorList>
            <person name="Fu J."/>
            <person name="Qiu L."/>
        </authorList>
    </citation>
    <scope>NUCLEOTIDE SEQUENCE [LARGE SCALE GENOMIC DNA]</scope>
    <source>
        <strain evidence="8 9">G9</strain>
    </source>
</reference>
<dbReference type="InterPro" id="IPR000531">
    <property type="entry name" value="Beta-barrel_TonB"/>
</dbReference>
<comment type="subcellular location">
    <subcellularLocation>
        <location evidence="1 4">Cell outer membrane</location>
    </subcellularLocation>
</comment>
<keyword evidence="2 4" id="KW-0472">Membrane</keyword>
<dbReference type="InterPro" id="IPR010104">
    <property type="entry name" value="TonB_rcpt_bac"/>
</dbReference>
<dbReference type="EMBL" id="CP060412">
    <property type="protein sequence ID" value="QNK03598.1"/>
    <property type="molecule type" value="Genomic_DNA"/>
</dbReference>
<dbReference type="Gene3D" id="2.40.170.20">
    <property type="entry name" value="TonB-dependent receptor, beta-barrel domain"/>
    <property type="match status" value="1"/>
</dbReference>
<dbReference type="GO" id="GO:0009279">
    <property type="term" value="C:cell outer membrane"/>
    <property type="evidence" value="ECO:0007669"/>
    <property type="project" value="UniProtKB-SubCell"/>
</dbReference>
<sequence>MSHRKTLLAASIIAGLCLSGAVFAADNAQAPQVGSASSDQDSTQAKTAADKSKVKDLSTVTVTGIRNSQQLSLDTKQAAESHVEVISAEDIGKLPAKNVADTIAQIPGVNISDAAGAEGGFDEADRAALRGAAPSLTLTTVNGHSIASGDWFITGGGGSRSVSYAMLPAEVVSQVVVRKSSEANQLEGGAAGSIDILTRKPLEFAKPFTAEGQVGGVYSDLPGSTKPQFSGLVNWKNNDNTFGVMAQAFYEERELQRNGQEMLGYSYIPSGSAAATQLGLTDKGNGSTGVFYPNLPGAALFTQTRKRKGGLVDVEWKPLDNLSLNFNGFYSHMDASDYNRNYMLRLRDRLPGSTLSNTSINDNVMTSAVLAPQAGVSQGIYDMISRPGESESSQYYTLDADWKATDHLNFKFQVGWTKGTGNTPTQDIMEMDTGYGQGSFYKMNGLGTPANWGMTGVNNAYNPATVGLDWIFGDQGIHVVDKERWFQADGEYDFDDAAPLSSLQFGARYARHNHDSPFAVGQGPNWASAVDFGTNSPLWPASTGNYPSSFGSDLGVGQMPSGIWYWSPSQLKELNALYANRASSGPNSRFYPNDIYSMKEDNSAYYFQANFNGDRWSGNAGLRYVATNEDIGYTAGSIQETTHGGQMCNSPWYPCGTDGSGGWYWNYYQHHYGKLLPSFNLKYNLTEDGNLLARFAASQTMTRQDYGQLAGFLSLSDPQKEGELGGGLGPNPYLKPMVSTNFDAALEWYFAPRGLLSASIYMMDLNNYYDYGTVTQTYLNNYLTYGVNNPSHTPVYSQYLISQPVNVNGSLKGVELNYVQPIGDHFGTQLSYTYANGHTSGGTYLYNGDGTYGNNVAAGTRPLYGTSKNTVNASAYFENDHWNARLNYTYRSSFYDGMMPVTAGTLGNTMPLLPYYQAGTGYLSASIGYTLNEHISFSFDAMNLNNPTLRYYVYGHQAGLNFGKVPEAFYTNGRQYYLTANFKF</sequence>
<protein>
    <submittedName>
        <fullName evidence="8">TonB-dependent receptor</fullName>
    </submittedName>
</protein>
<keyword evidence="5" id="KW-0732">Signal</keyword>
<organism evidence="8 9">
    <name type="scientific">Dyella telluris</name>
    <dbReference type="NCBI Taxonomy" id="2763498"/>
    <lineage>
        <taxon>Bacteria</taxon>
        <taxon>Pseudomonadati</taxon>
        <taxon>Pseudomonadota</taxon>
        <taxon>Gammaproteobacteria</taxon>
        <taxon>Lysobacterales</taxon>
        <taxon>Rhodanobacteraceae</taxon>
        <taxon>Dyella</taxon>
    </lineage>
</organism>
<evidence type="ECO:0000256" key="3">
    <source>
        <dbReference type="ARBA" id="ARBA00023237"/>
    </source>
</evidence>
<feature type="chain" id="PRO_5028968547" evidence="5">
    <location>
        <begin position="25"/>
        <end position="984"/>
    </location>
</feature>
<keyword evidence="9" id="KW-1185">Reference proteome</keyword>
<comment type="similarity">
    <text evidence="4">Belongs to the TonB-dependent receptor family.</text>
</comment>
<keyword evidence="8" id="KW-0675">Receptor</keyword>
<dbReference type="PANTHER" id="PTHR40980:SF3">
    <property type="entry name" value="TONB-DEPENDENT RECEPTOR-LIKE BETA-BARREL DOMAIN-CONTAINING PROTEIN"/>
    <property type="match status" value="1"/>
</dbReference>
<evidence type="ECO:0000256" key="1">
    <source>
        <dbReference type="ARBA" id="ARBA00004442"/>
    </source>
</evidence>
<evidence type="ECO:0000256" key="5">
    <source>
        <dbReference type="SAM" id="SignalP"/>
    </source>
</evidence>
<dbReference type="InterPro" id="IPR036942">
    <property type="entry name" value="Beta-barrel_TonB_sf"/>
</dbReference>
<keyword evidence="4" id="KW-0798">TonB box</keyword>
<keyword evidence="3" id="KW-0998">Cell outer membrane</keyword>
<dbReference type="Proteomes" id="UP000515873">
    <property type="component" value="Chromosome"/>
</dbReference>
<evidence type="ECO:0000256" key="4">
    <source>
        <dbReference type="RuleBase" id="RU003357"/>
    </source>
</evidence>
<feature type="signal peptide" evidence="5">
    <location>
        <begin position="1"/>
        <end position="24"/>
    </location>
</feature>
<dbReference type="PANTHER" id="PTHR40980">
    <property type="entry name" value="PLUG DOMAIN-CONTAINING PROTEIN"/>
    <property type="match status" value="1"/>
</dbReference>
<dbReference type="SUPFAM" id="SSF56935">
    <property type="entry name" value="Porins"/>
    <property type="match status" value="1"/>
</dbReference>
<dbReference type="Gene3D" id="2.170.130.10">
    <property type="entry name" value="TonB-dependent receptor, plug domain"/>
    <property type="match status" value="1"/>
</dbReference>
<dbReference type="Pfam" id="PF00593">
    <property type="entry name" value="TonB_dep_Rec_b-barrel"/>
    <property type="match status" value="1"/>
</dbReference>
<dbReference type="Pfam" id="PF07715">
    <property type="entry name" value="Plug"/>
    <property type="match status" value="1"/>
</dbReference>
<evidence type="ECO:0000313" key="9">
    <source>
        <dbReference type="Proteomes" id="UP000515873"/>
    </source>
</evidence>
<dbReference type="KEGG" id="dtl:H8F01_11065"/>
<dbReference type="InterPro" id="IPR012910">
    <property type="entry name" value="Plug_dom"/>
</dbReference>
<dbReference type="RefSeq" id="WP_187059064.1">
    <property type="nucleotide sequence ID" value="NZ_CP060412.1"/>
</dbReference>
<evidence type="ECO:0000256" key="2">
    <source>
        <dbReference type="ARBA" id="ARBA00023136"/>
    </source>
</evidence>
<feature type="domain" description="TonB-dependent receptor-like beta-barrel" evidence="6">
    <location>
        <begin position="445"/>
        <end position="944"/>
    </location>
</feature>
<accession>A0A7G8Q9Z0</accession>
<name>A0A7G8Q9Z0_9GAMM</name>
<gene>
    <name evidence="8" type="ORF">H8F01_11065</name>
</gene>
<evidence type="ECO:0000259" key="7">
    <source>
        <dbReference type="Pfam" id="PF07715"/>
    </source>
</evidence>
<dbReference type="InterPro" id="IPR037066">
    <property type="entry name" value="Plug_dom_sf"/>
</dbReference>